<dbReference type="RefSeq" id="WP_241274619.1">
    <property type="nucleotide sequence ID" value="NZ_JAKZGS010000005.1"/>
</dbReference>
<keyword evidence="2" id="KW-0808">Transferase</keyword>
<name>A0ABS9UPB2_9BACT</name>
<dbReference type="InterPro" id="IPR029063">
    <property type="entry name" value="SAM-dependent_MTases_sf"/>
</dbReference>
<evidence type="ECO:0000313" key="6">
    <source>
        <dbReference type="EMBL" id="MCH7398108.1"/>
    </source>
</evidence>
<dbReference type="InterPro" id="IPR025789">
    <property type="entry name" value="DOT1_dom"/>
</dbReference>
<feature type="signal peptide" evidence="4">
    <location>
        <begin position="1"/>
        <end position="23"/>
    </location>
</feature>
<dbReference type="SUPFAM" id="SSF53335">
    <property type="entry name" value="S-adenosyl-L-methionine-dependent methyltransferases"/>
    <property type="match status" value="1"/>
</dbReference>
<evidence type="ECO:0000256" key="3">
    <source>
        <dbReference type="ARBA" id="ARBA00022691"/>
    </source>
</evidence>
<feature type="domain" description="DOT1" evidence="5">
    <location>
        <begin position="39"/>
        <end position="152"/>
    </location>
</feature>
<organism evidence="6 7">
    <name type="scientific">Belliella calami</name>
    <dbReference type="NCBI Taxonomy" id="2923436"/>
    <lineage>
        <taxon>Bacteria</taxon>
        <taxon>Pseudomonadati</taxon>
        <taxon>Bacteroidota</taxon>
        <taxon>Cytophagia</taxon>
        <taxon>Cytophagales</taxon>
        <taxon>Cyclobacteriaceae</taxon>
        <taxon>Belliella</taxon>
    </lineage>
</organism>
<dbReference type="PANTHER" id="PTHR13610">
    <property type="entry name" value="METHYLTRANSFERASE DOMAIN-CONTAINING PROTEIN"/>
    <property type="match status" value="1"/>
</dbReference>
<sequence>MKLSYKFILLFLIQVELSTSAFAQGLESDLANVVPYVTTPQSVLNKMMKLADLSKNDVLYDLGSGDGRIPIAAAKEFGARAVGVELDSELVMMADSLATQEGVSDLVEFIQGDLFAVDFSEATVLVLYLWPDLNLKLRPLIQKMKPGTKLITHNYDMGNWKPDEMVTIEGEDGRVHKLFLWIIR</sequence>
<reference evidence="6" key="1">
    <citation type="submission" date="2022-03" db="EMBL/GenBank/DDBJ databases">
        <title>De novo assembled genomes of Belliella spp. (Cyclobacteriaceae) strains.</title>
        <authorList>
            <person name="Szabo A."/>
            <person name="Korponai K."/>
            <person name="Felfoldi T."/>
        </authorList>
    </citation>
    <scope>NUCLEOTIDE SEQUENCE</scope>
    <source>
        <strain evidence="6">DSM 107340</strain>
    </source>
</reference>
<dbReference type="GO" id="GO:0008168">
    <property type="term" value="F:methyltransferase activity"/>
    <property type="evidence" value="ECO:0007669"/>
    <property type="project" value="UniProtKB-KW"/>
</dbReference>
<proteinExistence type="predicted"/>
<feature type="chain" id="PRO_5046348787" evidence="4">
    <location>
        <begin position="24"/>
        <end position="184"/>
    </location>
</feature>
<dbReference type="Gene3D" id="3.40.50.150">
    <property type="entry name" value="Vaccinia Virus protein VP39"/>
    <property type="match status" value="1"/>
</dbReference>
<evidence type="ECO:0000313" key="7">
    <source>
        <dbReference type="Proteomes" id="UP001165488"/>
    </source>
</evidence>
<dbReference type="PANTHER" id="PTHR13610:SF11">
    <property type="entry name" value="METHYLTRANSFERASE DOMAIN-CONTAINING PROTEIN"/>
    <property type="match status" value="1"/>
</dbReference>
<evidence type="ECO:0000256" key="2">
    <source>
        <dbReference type="ARBA" id="ARBA00022679"/>
    </source>
</evidence>
<keyword evidence="7" id="KW-1185">Reference proteome</keyword>
<dbReference type="EMBL" id="JAKZGS010000005">
    <property type="protein sequence ID" value="MCH7398108.1"/>
    <property type="molecule type" value="Genomic_DNA"/>
</dbReference>
<dbReference type="GO" id="GO:0032259">
    <property type="term" value="P:methylation"/>
    <property type="evidence" value="ECO:0007669"/>
    <property type="project" value="UniProtKB-KW"/>
</dbReference>
<dbReference type="CDD" id="cd02440">
    <property type="entry name" value="AdoMet_MTases"/>
    <property type="match status" value="1"/>
</dbReference>
<keyword evidence="3" id="KW-0949">S-adenosyl-L-methionine</keyword>
<dbReference type="Proteomes" id="UP001165488">
    <property type="component" value="Unassembled WGS sequence"/>
</dbReference>
<keyword evidence="1 6" id="KW-0489">Methyltransferase</keyword>
<dbReference type="InterPro" id="IPR026170">
    <property type="entry name" value="FAM173A/B"/>
</dbReference>
<accession>A0ABS9UPB2</accession>
<comment type="caution">
    <text evidence="6">The sequence shown here is derived from an EMBL/GenBank/DDBJ whole genome shotgun (WGS) entry which is preliminary data.</text>
</comment>
<keyword evidence="4" id="KW-0732">Signal</keyword>
<evidence type="ECO:0000256" key="4">
    <source>
        <dbReference type="SAM" id="SignalP"/>
    </source>
</evidence>
<gene>
    <name evidence="6" type="ORF">MM236_08915</name>
</gene>
<evidence type="ECO:0000259" key="5">
    <source>
        <dbReference type="Pfam" id="PF08123"/>
    </source>
</evidence>
<dbReference type="Pfam" id="PF08123">
    <property type="entry name" value="DOT1"/>
    <property type="match status" value="1"/>
</dbReference>
<evidence type="ECO:0000256" key="1">
    <source>
        <dbReference type="ARBA" id="ARBA00022603"/>
    </source>
</evidence>
<protein>
    <submittedName>
        <fullName evidence="6">Methyltransferase domain-containing protein</fullName>
    </submittedName>
</protein>